<dbReference type="InterPro" id="IPR000801">
    <property type="entry name" value="Esterase-like"/>
</dbReference>
<feature type="signal peptide" evidence="3">
    <location>
        <begin position="1"/>
        <end position="18"/>
    </location>
</feature>
<dbReference type="AlphaFoldDB" id="A0A3E0I723"/>
<keyword evidence="2" id="KW-0378">Hydrolase</keyword>
<dbReference type="PANTHER" id="PTHR43037">
    <property type="entry name" value="UNNAMED PRODUCT-RELATED"/>
    <property type="match status" value="1"/>
</dbReference>
<feature type="chain" id="PRO_5017540298" evidence="3">
    <location>
        <begin position="19"/>
        <end position="557"/>
    </location>
</feature>
<evidence type="ECO:0000256" key="1">
    <source>
        <dbReference type="ARBA" id="ARBA00022729"/>
    </source>
</evidence>
<name>A0A3E0I723_9FLAO</name>
<dbReference type="InterPro" id="IPR029058">
    <property type="entry name" value="AB_hydrolase_fold"/>
</dbReference>
<sequence>MKSLFYIIFFLAFLSANAQTTYSELVQEAMKTMNTSKDTTTYKKALSIFEKAFDKFPDSITDTELYYSSIIAADLKENDKAFKYLIPLSELIEDEEGYPGWDYVVGEYADEDYKNIQNDKRWEKLKTKALKRKTKFFSNLKKSEEEFFNTLKIDFPKTLKNEALFKFLKEFKPYIPKQQQNYSITFKINDSLKTSYYVHLPQKYTAKKEYPVLIFLHGAVRHNKFSDFETKSNLKYWNRYYTKYADENNVILIFPKGNKHYNWMTSDAGFFIVPSIVKQLKKAININDNKIFISGHSNGATGAFSYLMKQPNLFAGFYGFNTEPKVYTGGTFIENTLNRSFINFSTDQDYYYPPNANDNLVKLMKSINADYKDYRYNGYPHWFPQFDASEPAYKILFSDLIKRKRNPLPKKITWEFDDNDYGNIDWLTNIKLDTIQKKSQWHKNLNFDIKKWLENGKNDSLIVKDVDKKAFGFPRKSGKIIATYHNNTFKVQTSRIKSFQIKISPEMINLKKKIIIYINGKRYFKKKIKYDKEFMLQNFKRNLDRKRIWANSIKLTI</sequence>
<evidence type="ECO:0000313" key="4">
    <source>
        <dbReference type="EMBL" id="REH54558.1"/>
    </source>
</evidence>
<keyword evidence="1 3" id="KW-0732">Signal</keyword>
<dbReference type="Gene3D" id="3.40.50.1820">
    <property type="entry name" value="alpha/beta hydrolase"/>
    <property type="match status" value="1"/>
</dbReference>
<gene>
    <name evidence="4" type="ORF">C7448_10280</name>
</gene>
<dbReference type="SUPFAM" id="SSF53474">
    <property type="entry name" value="alpha/beta-Hydrolases"/>
    <property type="match status" value="1"/>
</dbReference>
<evidence type="ECO:0000313" key="5">
    <source>
        <dbReference type="Proteomes" id="UP000256884"/>
    </source>
</evidence>
<dbReference type="OrthoDB" id="699118at2"/>
<dbReference type="Proteomes" id="UP000256884">
    <property type="component" value="Unassembled WGS sequence"/>
</dbReference>
<dbReference type="Pfam" id="PF00756">
    <property type="entry name" value="Esterase"/>
    <property type="match status" value="1"/>
</dbReference>
<comment type="caution">
    <text evidence="4">The sequence shown here is derived from an EMBL/GenBank/DDBJ whole genome shotgun (WGS) entry which is preliminary data.</text>
</comment>
<reference evidence="4 5" key="1">
    <citation type="submission" date="2018-08" db="EMBL/GenBank/DDBJ databases">
        <title>Genomic Encyclopedia of Type Strains, Phase IV (KMG-IV): sequencing the most valuable type-strain genomes for metagenomic binning, comparative biology and taxonomic classification.</title>
        <authorList>
            <person name="Goeker M."/>
        </authorList>
    </citation>
    <scope>NUCLEOTIDE SEQUENCE [LARGE SCALE GENOMIC DNA]</scope>
    <source>
        <strain evidence="4 5">DSM 18841</strain>
    </source>
</reference>
<evidence type="ECO:0000256" key="2">
    <source>
        <dbReference type="ARBA" id="ARBA00022801"/>
    </source>
</evidence>
<dbReference type="PANTHER" id="PTHR43037:SF5">
    <property type="entry name" value="FERULOYL ESTERASE"/>
    <property type="match status" value="1"/>
</dbReference>
<organism evidence="4 5">
    <name type="scientific">Tenacibaculum gallaicum</name>
    <dbReference type="NCBI Taxonomy" id="561505"/>
    <lineage>
        <taxon>Bacteria</taxon>
        <taxon>Pseudomonadati</taxon>
        <taxon>Bacteroidota</taxon>
        <taxon>Flavobacteriia</taxon>
        <taxon>Flavobacteriales</taxon>
        <taxon>Flavobacteriaceae</taxon>
        <taxon>Tenacibaculum</taxon>
    </lineage>
</organism>
<evidence type="ECO:0000256" key="3">
    <source>
        <dbReference type="SAM" id="SignalP"/>
    </source>
</evidence>
<dbReference type="InterPro" id="IPR050955">
    <property type="entry name" value="Plant_Biomass_Hydrol_Est"/>
</dbReference>
<keyword evidence="5" id="KW-1185">Reference proteome</keyword>
<dbReference type="RefSeq" id="WP_115900210.1">
    <property type="nucleotide sequence ID" value="NZ_QUNS01000002.1"/>
</dbReference>
<proteinExistence type="predicted"/>
<dbReference type="GO" id="GO:0016787">
    <property type="term" value="F:hydrolase activity"/>
    <property type="evidence" value="ECO:0007669"/>
    <property type="project" value="UniProtKB-KW"/>
</dbReference>
<protein>
    <submittedName>
        <fullName evidence="4">Putative esterase</fullName>
    </submittedName>
</protein>
<accession>A0A3E0I723</accession>
<dbReference type="EMBL" id="QUNS01000002">
    <property type="protein sequence ID" value="REH54558.1"/>
    <property type="molecule type" value="Genomic_DNA"/>
</dbReference>